<name>A0A4U6XLG1_9PEZI</name>
<reference evidence="1 2" key="1">
    <citation type="journal article" date="2019" name="PLoS ONE">
        <title>Comparative genome analysis indicates high evolutionary potential of pathogenicity genes in Colletotrichum tanaceti.</title>
        <authorList>
            <person name="Lelwala R.V."/>
            <person name="Korhonen P.K."/>
            <person name="Young N.D."/>
            <person name="Scott J.B."/>
            <person name="Ades P.A."/>
            <person name="Gasser R.B."/>
            <person name="Taylor P.W.J."/>
        </authorList>
    </citation>
    <scope>NUCLEOTIDE SEQUENCE [LARGE SCALE GENOMIC DNA]</scope>
    <source>
        <strain evidence="1">BRIP57314</strain>
    </source>
</reference>
<sequence length="257" mass="28804">MSRKPRLLSETELRRFEDCADENAKLADCWASDQVVVVACEPTSAYKTARVSVPPALQLDILSPAANPVLPSLPSAARPSRHFCRRTIRQLERPGSKRDDIYRPQPYVSDTGVYHRYEMYIEDARAKAHAVFDELRAGYASVCVASCYVDKTTAGFEAFGVRVPPTTVFVDLVKVLEHQTRGSGIPEELRSDEAENVTERKGRYGGRPGGLVDRYGMHTVRLLEALGPAAEDHRLDFRRVEREDAALKRIAARFRKG</sequence>
<evidence type="ECO:0000313" key="2">
    <source>
        <dbReference type="Proteomes" id="UP000310108"/>
    </source>
</evidence>
<dbReference type="STRING" id="1306861.A0A4U6XLG1"/>
<keyword evidence="2" id="KW-1185">Reference proteome</keyword>
<protein>
    <submittedName>
        <fullName evidence="1">Uncharacterized protein</fullName>
    </submittedName>
</protein>
<accession>A0A4U6XLG1</accession>
<dbReference type="EMBL" id="PJEX01000067">
    <property type="protein sequence ID" value="TKW56462.1"/>
    <property type="molecule type" value="Genomic_DNA"/>
</dbReference>
<dbReference type="Proteomes" id="UP000310108">
    <property type="component" value="Unassembled WGS sequence"/>
</dbReference>
<comment type="caution">
    <text evidence="1">The sequence shown here is derived from an EMBL/GenBank/DDBJ whole genome shotgun (WGS) entry which is preliminary data.</text>
</comment>
<evidence type="ECO:0000313" key="1">
    <source>
        <dbReference type="EMBL" id="TKW56462.1"/>
    </source>
</evidence>
<proteinExistence type="predicted"/>
<dbReference type="AlphaFoldDB" id="A0A4U6XLG1"/>
<gene>
    <name evidence="1" type="ORF">CTA1_2105</name>
</gene>
<organism evidence="1 2">
    <name type="scientific">Colletotrichum tanaceti</name>
    <dbReference type="NCBI Taxonomy" id="1306861"/>
    <lineage>
        <taxon>Eukaryota</taxon>
        <taxon>Fungi</taxon>
        <taxon>Dikarya</taxon>
        <taxon>Ascomycota</taxon>
        <taxon>Pezizomycotina</taxon>
        <taxon>Sordariomycetes</taxon>
        <taxon>Hypocreomycetidae</taxon>
        <taxon>Glomerellales</taxon>
        <taxon>Glomerellaceae</taxon>
        <taxon>Colletotrichum</taxon>
        <taxon>Colletotrichum destructivum species complex</taxon>
    </lineage>
</organism>